<feature type="transmembrane region" description="Helical" evidence="8">
    <location>
        <begin position="124"/>
        <end position="143"/>
    </location>
</feature>
<evidence type="ECO:0000256" key="8">
    <source>
        <dbReference type="SAM" id="Phobius"/>
    </source>
</evidence>
<evidence type="ECO:0000256" key="3">
    <source>
        <dbReference type="ARBA" id="ARBA00022448"/>
    </source>
</evidence>
<accession>A0A154BSG3</accession>
<dbReference type="GO" id="GO:0005886">
    <property type="term" value="C:plasma membrane"/>
    <property type="evidence" value="ECO:0007669"/>
    <property type="project" value="UniProtKB-SubCell"/>
</dbReference>
<dbReference type="SUPFAM" id="SSF81345">
    <property type="entry name" value="ABC transporter involved in vitamin B12 uptake, BtuC"/>
    <property type="match status" value="1"/>
</dbReference>
<dbReference type="OrthoDB" id="9792889at2"/>
<comment type="subcellular location">
    <subcellularLocation>
        <location evidence="1">Cell membrane</location>
        <topology evidence="1">Multi-pass membrane protein</topology>
    </subcellularLocation>
</comment>
<reference evidence="9 10" key="1">
    <citation type="submission" date="2016-02" db="EMBL/GenBank/DDBJ databases">
        <title>Anaerosporomusa subterraneum gen. nov., sp. nov., a spore-forming obligate anaerobe isolated from saprolite.</title>
        <authorList>
            <person name="Choi J.K."/>
            <person name="Shah M."/>
            <person name="Yee N."/>
        </authorList>
    </citation>
    <scope>NUCLEOTIDE SEQUENCE [LARGE SCALE GENOMIC DNA]</scope>
    <source>
        <strain evidence="9 10">RU4</strain>
    </source>
</reference>
<keyword evidence="10" id="KW-1185">Reference proteome</keyword>
<dbReference type="FunFam" id="1.10.3470.10:FF:000001">
    <property type="entry name" value="Vitamin B12 ABC transporter permease BtuC"/>
    <property type="match status" value="1"/>
</dbReference>
<keyword evidence="5 8" id="KW-0812">Transmembrane</keyword>
<feature type="transmembrane region" description="Helical" evidence="8">
    <location>
        <begin position="72"/>
        <end position="92"/>
    </location>
</feature>
<organism evidence="9 10">
    <name type="scientific">Anaerosporomusa subterranea</name>
    <dbReference type="NCBI Taxonomy" id="1794912"/>
    <lineage>
        <taxon>Bacteria</taxon>
        <taxon>Bacillati</taxon>
        <taxon>Bacillota</taxon>
        <taxon>Negativicutes</taxon>
        <taxon>Acetonemataceae</taxon>
        <taxon>Anaerosporomusa</taxon>
    </lineage>
</organism>
<keyword evidence="6 8" id="KW-1133">Transmembrane helix</keyword>
<evidence type="ECO:0000256" key="1">
    <source>
        <dbReference type="ARBA" id="ARBA00004651"/>
    </source>
</evidence>
<feature type="transmembrane region" description="Helical" evidence="8">
    <location>
        <begin position="305"/>
        <end position="331"/>
    </location>
</feature>
<evidence type="ECO:0000256" key="5">
    <source>
        <dbReference type="ARBA" id="ARBA00022692"/>
    </source>
</evidence>
<evidence type="ECO:0000256" key="6">
    <source>
        <dbReference type="ARBA" id="ARBA00022989"/>
    </source>
</evidence>
<dbReference type="EMBL" id="LSGP01000017">
    <property type="protein sequence ID" value="KYZ76837.1"/>
    <property type="molecule type" value="Genomic_DNA"/>
</dbReference>
<dbReference type="Gene3D" id="1.10.3470.10">
    <property type="entry name" value="ABC transporter involved in vitamin B12 uptake, BtuC"/>
    <property type="match status" value="1"/>
</dbReference>
<dbReference type="PANTHER" id="PTHR30472:SF25">
    <property type="entry name" value="ABC TRANSPORTER PERMEASE PROTEIN MJ0876-RELATED"/>
    <property type="match status" value="1"/>
</dbReference>
<name>A0A154BSG3_ANASB</name>
<keyword evidence="3" id="KW-0813">Transport</keyword>
<dbReference type="CDD" id="cd06550">
    <property type="entry name" value="TM_ABC_iron-siderophores_like"/>
    <property type="match status" value="1"/>
</dbReference>
<dbReference type="Pfam" id="PF01032">
    <property type="entry name" value="FecCD"/>
    <property type="match status" value="1"/>
</dbReference>
<comment type="similarity">
    <text evidence="2">Belongs to the binding-protein-dependent transport system permease family. FecCD subfamily.</text>
</comment>
<evidence type="ECO:0000313" key="10">
    <source>
        <dbReference type="Proteomes" id="UP000076268"/>
    </source>
</evidence>
<evidence type="ECO:0000313" key="9">
    <source>
        <dbReference type="EMBL" id="KYZ76837.1"/>
    </source>
</evidence>
<proteinExistence type="inferred from homology"/>
<dbReference type="PANTHER" id="PTHR30472">
    <property type="entry name" value="FERRIC ENTEROBACTIN TRANSPORT SYSTEM PERMEASE PROTEIN"/>
    <property type="match status" value="1"/>
</dbReference>
<evidence type="ECO:0000256" key="4">
    <source>
        <dbReference type="ARBA" id="ARBA00022475"/>
    </source>
</evidence>
<feature type="transmembrane region" description="Helical" evidence="8">
    <location>
        <begin position="155"/>
        <end position="177"/>
    </location>
</feature>
<dbReference type="GO" id="GO:0022857">
    <property type="term" value="F:transmembrane transporter activity"/>
    <property type="evidence" value="ECO:0007669"/>
    <property type="project" value="InterPro"/>
</dbReference>
<dbReference type="STRING" id="1794912.AXX12_07320"/>
<keyword evidence="7 8" id="KW-0472">Membrane</keyword>
<evidence type="ECO:0000256" key="7">
    <source>
        <dbReference type="ARBA" id="ARBA00023136"/>
    </source>
</evidence>
<sequence length="337" mass="35468">MLIRRNQSQSWLPGISLVVLLLTLLVTLTKGTAPIPPIDVINVLLAKLGLTDSDILATPTGIILWEIRWPRVALAVLAGSTLAISGACYQTLFRNPLADPFILGVSSGAALGAAVAITFWQGAYLTLSAFVGSAVAVAVVYFLGRQDEGADSQQILLAGVAFGSMLSALLSCIMAVFSQQIHLIVFWLMGSLASPVQSLPAVAAVVCFGMAAILFFARDLDLVALGEETAHHLGVNLPLVRLVILGATTLITGAVVSVTGIIGFIGLVVPHMVRNVAGPEHVRLLPLSAVWGATLLLWADSLTRMFTSLVSIPVGVVTALFGGPFFLYILYTSRTGR</sequence>
<dbReference type="Proteomes" id="UP000076268">
    <property type="component" value="Unassembled WGS sequence"/>
</dbReference>
<feature type="transmembrane region" description="Helical" evidence="8">
    <location>
        <begin position="98"/>
        <end position="117"/>
    </location>
</feature>
<evidence type="ECO:0000256" key="2">
    <source>
        <dbReference type="ARBA" id="ARBA00007935"/>
    </source>
</evidence>
<protein>
    <submittedName>
        <fullName evidence="9">ABC transporter permease</fullName>
    </submittedName>
</protein>
<keyword evidence="4" id="KW-1003">Cell membrane</keyword>
<feature type="transmembrane region" description="Helical" evidence="8">
    <location>
        <begin position="198"/>
        <end position="217"/>
    </location>
</feature>
<dbReference type="AlphaFoldDB" id="A0A154BSG3"/>
<comment type="caution">
    <text evidence="9">The sequence shown here is derived from an EMBL/GenBank/DDBJ whole genome shotgun (WGS) entry which is preliminary data.</text>
</comment>
<feature type="transmembrane region" description="Helical" evidence="8">
    <location>
        <begin position="242"/>
        <end position="269"/>
    </location>
</feature>
<gene>
    <name evidence="9" type="ORF">AXX12_07320</name>
</gene>
<dbReference type="InterPro" id="IPR037294">
    <property type="entry name" value="ABC_BtuC-like"/>
</dbReference>
<dbReference type="InterPro" id="IPR000522">
    <property type="entry name" value="ABC_transptr_permease_BtuC"/>
</dbReference>